<organism evidence="3 4">
    <name type="scientific">Ramlibacter rhizophilus</name>
    <dbReference type="NCBI Taxonomy" id="1781167"/>
    <lineage>
        <taxon>Bacteria</taxon>
        <taxon>Pseudomonadati</taxon>
        <taxon>Pseudomonadota</taxon>
        <taxon>Betaproteobacteria</taxon>
        <taxon>Burkholderiales</taxon>
        <taxon>Comamonadaceae</taxon>
        <taxon>Ramlibacter</taxon>
    </lineage>
</organism>
<dbReference type="PANTHER" id="PTHR35585">
    <property type="entry name" value="HHE DOMAIN PROTEIN (AFU_ORTHOLOGUE AFUA_4G00730)"/>
    <property type="match status" value="1"/>
</dbReference>
<evidence type="ECO:0000256" key="1">
    <source>
        <dbReference type="SAM" id="Coils"/>
    </source>
</evidence>
<dbReference type="Proteomes" id="UP000297564">
    <property type="component" value="Unassembled WGS sequence"/>
</dbReference>
<dbReference type="OrthoDB" id="8901660at2"/>
<dbReference type="RefSeq" id="WP_135284090.1">
    <property type="nucleotide sequence ID" value="NZ_SMLL01000002.1"/>
</dbReference>
<keyword evidence="1" id="KW-0175">Coiled coil</keyword>
<evidence type="ECO:0000259" key="2">
    <source>
        <dbReference type="Pfam" id="PF01814"/>
    </source>
</evidence>
<evidence type="ECO:0000313" key="3">
    <source>
        <dbReference type="EMBL" id="TFZ03291.1"/>
    </source>
</evidence>
<proteinExistence type="predicted"/>
<dbReference type="AlphaFoldDB" id="A0A4Z0BWL2"/>
<feature type="coiled-coil region" evidence="1">
    <location>
        <begin position="62"/>
        <end position="89"/>
    </location>
</feature>
<accession>A0A4Z0BWL2</accession>
<dbReference type="Pfam" id="PF01814">
    <property type="entry name" value="Hemerythrin"/>
    <property type="match status" value="1"/>
</dbReference>
<comment type="caution">
    <text evidence="3">The sequence shown here is derived from an EMBL/GenBank/DDBJ whole genome shotgun (WGS) entry which is preliminary data.</text>
</comment>
<name>A0A4Z0BWL2_9BURK</name>
<evidence type="ECO:0000313" key="4">
    <source>
        <dbReference type="Proteomes" id="UP000297564"/>
    </source>
</evidence>
<dbReference type="EMBL" id="SMLL01000002">
    <property type="protein sequence ID" value="TFZ03291.1"/>
    <property type="molecule type" value="Genomic_DNA"/>
</dbReference>
<reference evidence="3 4" key="1">
    <citation type="submission" date="2019-03" db="EMBL/GenBank/DDBJ databases">
        <title>Ramlibacter rhizophilus CCTCC AB2015357, whole genome shotgun sequence.</title>
        <authorList>
            <person name="Zhang X."/>
            <person name="Feng G."/>
            <person name="Zhu H."/>
        </authorList>
    </citation>
    <scope>NUCLEOTIDE SEQUENCE [LARGE SCALE GENOMIC DNA]</scope>
    <source>
        <strain evidence="3 4">CCTCC AB2015357</strain>
    </source>
</reference>
<feature type="domain" description="Hemerythrin-like" evidence="2">
    <location>
        <begin position="6"/>
        <end position="116"/>
    </location>
</feature>
<keyword evidence="4" id="KW-1185">Reference proteome</keyword>
<dbReference type="InterPro" id="IPR012312">
    <property type="entry name" value="Hemerythrin-like"/>
</dbReference>
<sequence>MPQQDAITLLDDDHKKVEQLFQDYEKESDRGRKDHIARTIFAELMVHTQIEEEIYYPAFRQKAKDKEALEDAKHEHQEAKQLIRQMESGGVQDAKMKELKKLIEHHVSDERETMFPESRQAGMDLDELGKRLAQRKHELMEHQTV</sequence>
<gene>
    <name evidence="3" type="ORF">EZ242_05225</name>
</gene>
<protein>
    <submittedName>
        <fullName evidence="3">Hemerythrin domain-containing protein</fullName>
    </submittedName>
</protein>
<dbReference type="Gene3D" id="1.20.120.520">
    <property type="entry name" value="nmb1532 protein domain like"/>
    <property type="match status" value="1"/>
</dbReference>
<dbReference type="PANTHER" id="PTHR35585:SF1">
    <property type="entry name" value="HHE DOMAIN PROTEIN (AFU_ORTHOLOGUE AFUA_4G00730)"/>
    <property type="match status" value="1"/>
</dbReference>